<feature type="compositionally biased region" description="Low complexity" evidence="1">
    <location>
        <begin position="60"/>
        <end position="71"/>
    </location>
</feature>
<feature type="transmembrane region" description="Helical" evidence="2">
    <location>
        <begin position="110"/>
        <end position="131"/>
    </location>
</feature>
<keyword evidence="2" id="KW-0472">Membrane</keyword>
<name>A0ABS4FY68_9BACL</name>
<evidence type="ECO:0000313" key="4">
    <source>
        <dbReference type="EMBL" id="MBP1907288.1"/>
    </source>
</evidence>
<comment type="caution">
    <text evidence="4">The sequence shown here is derived from an EMBL/GenBank/DDBJ whole genome shotgun (WGS) entry which is preliminary data.</text>
</comment>
<feature type="signal peptide" evidence="3">
    <location>
        <begin position="1"/>
        <end position="29"/>
    </location>
</feature>
<keyword evidence="2" id="KW-0812">Transmembrane</keyword>
<dbReference type="Proteomes" id="UP001519272">
    <property type="component" value="Unassembled WGS sequence"/>
</dbReference>
<evidence type="ECO:0000256" key="2">
    <source>
        <dbReference type="SAM" id="Phobius"/>
    </source>
</evidence>
<dbReference type="EMBL" id="JAGGKG010000024">
    <property type="protein sequence ID" value="MBP1907288.1"/>
    <property type="molecule type" value="Genomic_DNA"/>
</dbReference>
<keyword evidence="5" id="KW-1185">Reference proteome</keyword>
<keyword evidence="3" id="KW-0732">Signal</keyword>
<gene>
    <name evidence="4" type="ORF">J2Z32_003963</name>
</gene>
<protein>
    <submittedName>
        <fullName evidence="4">Lipid-binding transport protein (Tim44 family)</fullName>
    </submittedName>
</protein>
<feature type="region of interest" description="Disordered" evidence="1">
    <location>
        <begin position="37"/>
        <end position="71"/>
    </location>
</feature>
<feature type="compositionally biased region" description="Basic and acidic residues" evidence="1">
    <location>
        <begin position="48"/>
        <end position="59"/>
    </location>
</feature>
<evidence type="ECO:0000313" key="5">
    <source>
        <dbReference type="Proteomes" id="UP001519272"/>
    </source>
</evidence>
<dbReference type="PANTHER" id="PTHR41542:SF1">
    <property type="entry name" value="BLL5807 PROTEIN"/>
    <property type="match status" value="1"/>
</dbReference>
<feature type="transmembrane region" description="Helical" evidence="2">
    <location>
        <begin position="77"/>
        <end position="98"/>
    </location>
</feature>
<sequence>MMKLTKRISLVIVALTVFFAMVSPDLADARRGGGFKSGTRSYTTTPKKTTDSGVRKTDSSKSSTGSTSSTASNGRGFFSGGSLFKGMMMGGIAGLLFGSMFSGMGMMGNILGLAVNVFAIYILVMLVMALFRRKQPQPQPSDDRGTRY</sequence>
<organism evidence="4 5">
    <name type="scientific">Paenibacillus turicensis</name>
    <dbReference type="NCBI Taxonomy" id="160487"/>
    <lineage>
        <taxon>Bacteria</taxon>
        <taxon>Bacillati</taxon>
        <taxon>Bacillota</taxon>
        <taxon>Bacilli</taxon>
        <taxon>Bacillales</taxon>
        <taxon>Paenibacillaceae</taxon>
        <taxon>Paenibacillus</taxon>
    </lineage>
</organism>
<reference evidence="4 5" key="1">
    <citation type="submission" date="2021-03" db="EMBL/GenBank/DDBJ databases">
        <title>Genomic Encyclopedia of Type Strains, Phase IV (KMG-IV): sequencing the most valuable type-strain genomes for metagenomic binning, comparative biology and taxonomic classification.</title>
        <authorList>
            <person name="Goeker M."/>
        </authorList>
    </citation>
    <scope>NUCLEOTIDE SEQUENCE [LARGE SCALE GENOMIC DNA]</scope>
    <source>
        <strain evidence="4 5">DSM 14349</strain>
    </source>
</reference>
<dbReference type="RefSeq" id="WP_425343023.1">
    <property type="nucleotide sequence ID" value="NZ_JAGGKG010000024.1"/>
</dbReference>
<evidence type="ECO:0000256" key="3">
    <source>
        <dbReference type="SAM" id="SignalP"/>
    </source>
</evidence>
<accession>A0ABS4FY68</accession>
<dbReference type="PANTHER" id="PTHR41542">
    <property type="entry name" value="BLL5807 PROTEIN"/>
    <property type="match status" value="1"/>
</dbReference>
<keyword evidence="2" id="KW-1133">Transmembrane helix</keyword>
<proteinExistence type="predicted"/>
<evidence type="ECO:0000256" key="1">
    <source>
        <dbReference type="SAM" id="MobiDB-lite"/>
    </source>
</evidence>
<feature type="chain" id="PRO_5045522672" evidence="3">
    <location>
        <begin position="30"/>
        <end position="148"/>
    </location>
</feature>